<dbReference type="NCBIfam" id="NF037982">
    <property type="entry name" value="Nramp_1"/>
    <property type="match status" value="1"/>
</dbReference>
<organism evidence="7 8">
    <name type="scientific">Nonomuraea insulae</name>
    <dbReference type="NCBI Taxonomy" id="1616787"/>
    <lineage>
        <taxon>Bacteria</taxon>
        <taxon>Bacillati</taxon>
        <taxon>Actinomycetota</taxon>
        <taxon>Actinomycetes</taxon>
        <taxon>Streptosporangiales</taxon>
        <taxon>Streptosporangiaceae</taxon>
        <taxon>Nonomuraea</taxon>
    </lineage>
</organism>
<feature type="transmembrane region" description="Helical" evidence="6">
    <location>
        <begin position="128"/>
        <end position="147"/>
    </location>
</feature>
<gene>
    <name evidence="7" type="ORF">ACFPZ3_58060</name>
</gene>
<dbReference type="PRINTS" id="PR00447">
    <property type="entry name" value="NATRESASSCMP"/>
</dbReference>
<keyword evidence="2" id="KW-0813">Transport</keyword>
<keyword evidence="4 6" id="KW-1133">Transmembrane helix</keyword>
<comment type="subcellular location">
    <subcellularLocation>
        <location evidence="1">Membrane</location>
        <topology evidence="1">Multi-pass membrane protein</topology>
    </subcellularLocation>
</comment>
<protein>
    <submittedName>
        <fullName evidence="7">Nramp family divalent metal transporter</fullName>
    </submittedName>
</protein>
<feature type="transmembrane region" description="Helical" evidence="6">
    <location>
        <begin position="99"/>
        <end position="122"/>
    </location>
</feature>
<keyword evidence="3 6" id="KW-0812">Transmembrane</keyword>
<dbReference type="EMBL" id="JBHSPA010000095">
    <property type="protein sequence ID" value="MFC5833615.1"/>
    <property type="molecule type" value="Genomic_DNA"/>
</dbReference>
<evidence type="ECO:0000256" key="3">
    <source>
        <dbReference type="ARBA" id="ARBA00022692"/>
    </source>
</evidence>
<evidence type="ECO:0000313" key="8">
    <source>
        <dbReference type="Proteomes" id="UP001596058"/>
    </source>
</evidence>
<feature type="transmembrane region" description="Helical" evidence="6">
    <location>
        <begin position="56"/>
        <end position="78"/>
    </location>
</feature>
<dbReference type="PANTHER" id="PTHR11706:SF33">
    <property type="entry name" value="NATURAL RESISTANCE-ASSOCIATED MACROPHAGE PROTEIN 2"/>
    <property type="match status" value="1"/>
</dbReference>
<sequence>MIPGVDSAVSDPRTISPRTTRVAPMLGPAFVAAIAYVDPGNVATNLTAGSTLGYTLVWVVVAASVVAILVQFQAAKLGMATGESLPRLCRRRFTRAGRLMLWLQAEVVVLATDVAEFVGAAIGMQLLFGMPVAVSAVCTAVVSLLLLELRRKGRTRSFELMSAAALLFVGVGIGYDIIAAGNQSVSGLAAGLVPRLGGEGALLPAPLVNAPHTTWIAGTAAALVALVGCSLPVILLF</sequence>
<feature type="transmembrane region" description="Helical" evidence="6">
    <location>
        <begin position="215"/>
        <end position="236"/>
    </location>
</feature>
<name>A0ABW1D6G2_9ACTN</name>
<proteinExistence type="predicted"/>
<dbReference type="PANTHER" id="PTHR11706">
    <property type="entry name" value="SOLUTE CARRIER PROTEIN FAMILY 11 MEMBER"/>
    <property type="match status" value="1"/>
</dbReference>
<reference evidence="8" key="1">
    <citation type="journal article" date="2019" name="Int. J. Syst. Evol. Microbiol.">
        <title>The Global Catalogue of Microorganisms (GCM) 10K type strain sequencing project: providing services to taxonomists for standard genome sequencing and annotation.</title>
        <authorList>
            <consortium name="The Broad Institute Genomics Platform"/>
            <consortium name="The Broad Institute Genome Sequencing Center for Infectious Disease"/>
            <person name="Wu L."/>
            <person name="Ma J."/>
        </authorList>
    </citation>
    <scope>NUCLEOTIDE SEQUENCE [LARGE SCALE GENOMIC DNA]</scope>
    <source>
        <strain evidence="8">CCUG 53903</strain>
    </source>
</reference>
<evidence type="ECO:0000256" key="1">
    <source>
        <dbReference type="ARBA" id="ARBA00004141"/>
    </source>
</evidence>
<evidence type="ECO:0000256" key="2">
    <source>
        <dbReference type="ARBA" id="ARBA00022448"/>
    </source>
</evidence>
<dbReference type="Pfam" id="PF01566">
    <property type="entry name" value="Nramp"/>
    <property type="match status" value="1"/>
</dbReference>
<evidence type="ECO:0000256" key="6">
    <source>
        <dbReference type="SAM" id="Phobius"/>
    </source>
</evidence>
<keyword evidence="5 6" id="KW-0472">Membrane</keyword>
<keyword evidence="8" id="KW-1185">Reference proteome</keyword>
<dbReference type="RefSeq" id="WP_379523041.1">
    <property type="nucleotide sequence ID" value="NZ_JBHSPA010000095.1"/>
</dbReference>
<dbReference type="Proteomes" id="UP001596058">
    <property type="component" value="Unassembled WGS sequence"/>
</dbReference>
<accession>A0ABW1D6G2</accession>
<evidence type="ECO:0000313" key="7">
    <source>
        <dbReference type="EMBL" id="MFC5833615.1"/>
    </source>
</evidence>
<evidence type="ECO:0000256" key="4">
    <source>
        <dbReference type="ARBA" id="ARBA00022989"/>
    </source>
</evidence>
<evidence type="ECO:0000256" key="5">
    <source>
        <dbReference type="ARBA" id="ARBA00023136"/>
    </source>
</evidence>
<feature type="transmembrane region" description="Helical" evidence="6">
    <location>
        <begin position="159"/>
        <end position="178"/>
    </location>
</feature>
<comment type="caution">
    <text evidence="7">The sequence shown here is derived from an EMBL/GenBank/DDBJ whole genome shotgun (WGS) entry which is preliminary data.</text>
</comment>
<dbReference type="InterPro" id="IPR001046">
    <property type="entry name" value="NRAMP_fam"/>
</dbReference>